<dbReference type="Pfam" id="PF13041">
    <property type="entry name" value="PPR_2"/>
    <property type="match status" value="2"/>
</dbReference>
<keyword evidence="6" id="KW-1185">Reference proteome</keyword>
<dbReference type="InterPro" id="IPR011990">
    <property type="entry name" value="TPR-like_helical_dom_sf"/>
</dbReference>
<dbReference type="EMBL" id="LT934111">
    <property type="protein sequence ID" value="VAH01768.1"/>
    <property type="molecule type" value="Genomic_DNA"/>
</dbReference>
<evidence type="ECO:0008006" key="7">
    <source>
        <dbReference type="Google" id="ProtNLM"/>
    </source>
</evidence>
<evidence type="ECO:0000256" key="1">
    <source>
        <dbReference type="ARBA" id="ARBA00007626"/>
    </source>
</evidence>
<evidence type="ECO:0000256" key="3">
    <source>
        <dbReference type="ARBA" id="ARBA00022946"/>
    </source>
</evidence>
<reference evidence="5 6" key="1">
    <citation type="submission" date="2017-09" db="EMBL/GenBank/DDBJ databases">
        <authorList>
            <consortium name="International Durum Wheat Genome Sequencing Consortium (IDWGSC)"/>
            <person name="Milanesi L."/>
        </authorList>
    </citation>
    <scope>NUCLEOTIDE SEQUENCE [LARGE SCALE GENOMIC DNA]</scope>
    <source>
        <strain evidence="6">cv. Svevo</strain>
    </source>
</reference>
<dbReference type="Gramene" id="TRITD1Av1G025760.2">
    <property type="protein sequence ID" value="TRITD1Av1G025760.2"/>
    <property type="gene ID" value="TRITD1Av1G025760"/>
</dbReference>
<dbReference type="NCBIfam" id="TIGR00756">
    <property type="entry name" value="PPR"/>
    <property type="match status" value="4"/>
</dbReference>
<gene>
    <name evidence="5" type="ORF">TRITD_1Av1G025760</name>
</gene>
<keyword evidence="2" id="KW-0677">Repeat</keyword>
<dbReference type="PROSITE" id="PS51375">
    <property type="entry name" value="PPR"/>
    <property type="match status" value="3"/>
</dbReference>
<protein>
    <recommendedName>
        <fullName evidence="7">Pentatricopeptide repeat-containing protein</fullName>
    </recommendedName>
</protein>
<feature type="repeat" description="PPR" evidence="4">
    <location>
        <begin position="255"/>
        <end position="289"/>
    </location>
</feature>
<comment type="similarity">
    <text evidence="1">Belongs to the PPR family. P subfamily.</text>
</comment>
<evidence type="ECO:0000313" key="6">
    <source>
        <dbReference type="Proteomes" id="UP000324705"/>
    </source>
</evidence>
<sequence length="315" mass="35131">MARLCYTTPMPHLRRCCSSSTSPPSRHWDPRPAFAAATERVRAGTLSPEDAHHLFDELLLQANPVPERSFNDFLAALARALSSAALRDGHSLALGIFNRVCREEAGPCVTPPTVCTYNILMDSCCRACHPNLGPAFFGRFLRTGLKADQIVAINLLKCLCHAKRKDEAVNMLLHRMSEFGCVPDAISYSIVLKSLCDDSRSQQALDLLQMVRKGGACSLDVVAYSTVIRSFFKEGEVSKACNLFHEMVQQGIVPNVVTYSLIIDALCKVRAMDKAKLVLQQMVDNGVRPNMYTCMELIHVLPLQEWRKQRSCRIF</sequence>
<dbReference type="Pfam" id="PF01535">
    <property type="entry name" value="PPR"/>
    <property type="match status" value="1"/>
</dbReference>
<evidence type="ECO:0000256" key="2">
    <source>
        <dbReference type="ARBA" id="ARBA00022737"/>
    </source>
</evidence>
<dbReference type="Gene3D" id="1.25.40.10">
    <property type="entry name" value="Tetratricopeptide repeat domain"/>
    <property type="match status" value="2"/>
</dbReference>
<evidence type="ECO:0000313" key="5">
    <source>
        <dbReference type="EMBL" id="VAH01768.1"/>
    </source>
</evidence>
<dbReference type="AlphaFoldDB" id="A0A9R0Q1S5"/>
<feature type="repeat" description="PPR" evidence="4">
    <location>
        <begin position="148"/>
        <end position="183"/>
    </location>
</feature>
<dbReference type="Proteomes" id="UP000324705">
    <property type="component" value="Chromosome 1A"/>
</dbReference>
<accession>A0A9R0Q1S5</accession>
<dbReference type="PANTHER" id="PTHR47941">
    <property type="entry name" value="PENTATRICOPEPTIDE REPEAT-CONTAINING PROTEIN 3, MITOCHONDRIAL"/>
    <property type="match status" value="1"/>
</dbReference>
<feature type="repeat" description="PPR" evidence="4">
    <location>
        <begin position="220"/>
        <end position="254"/>
    </location>
</feature>
<name>A0A9R0Q1S5_TRITD</name>
<organism evidence="5 6">
    <name type="scientific">Triticum turgidum subsp. durum</name>
    <name type="common">Durum wheat</name>
    <name type="synonym">Triticum durum</name>
    <dbReference type="NCBI Taxonomy" id="4567"/>
    <lineage>
        <taxon>Eukaryota</taxon>
        <taxon>Viridiplantae</taxon>
        <taxon>Streptophyta</taxon>
        <taxon>Embryophyta</taxon>
        <taxon>Tracheophyta</taxon>
        <taxon>Spermatophyta</taxon>
        <taxon>Magnoliopsida</taxon>
        <taxon>Liliopsida</taxon>
        <taxon>Poales</taxon>
        <taxon>Poaceae</taxon>
        <taxon>BOP clade</taxon>
        <taxon>Pooideae</taxon>
        <taxon>Triticodae</taxon>
        <taxon>Triticeae</taxon>
        <taxon>Triticinae</taxon>
        <taxon>Triticum</taxon>
    </lineage>
</organism>
<keyword evidence="3" id="KW-0809">Transit peptide</keyword>
<dbReference type="InterPro" id="IPR002885">
    <property type="entry name" value="PPR_rpt"/>
</dbReference>
<evidence type="ECO:0000256" key="4">
    <source>
        <dbReference type="PROSITE-ProRule" id="PRU00708"/>
    </source>
</evidence>
<proteinExistence type="inferred from homology"/>